<reference evidence="4 5" key="1">
    <citation type="submission" date="2023-05" db="EMBL/GenBank/DDBJ databases">
        <title>Chelatococcus sp. nov., a moderately thermophilic bacterium isolated from hot spring microbial mat.</title>
        <authorList>
            <person name="Hu C.-J."/>
            <person name="Li W.-J."/>
        </authorList>
    </citation>
    <scope>NUCLEOTIDE SEQUENCE [LARGE SCALE GENOMIC DNA]</scope>
    <source>
        <strain evidence="4 5">SYSU G07232</strain>
    </source>
</reference>
<dbReference type="SUPFAM" id="SSF56176">
    <property type="entry name" value="FAD-binding/transporter-associated domain-like"/>
    <property type="match status" value="1"/>
</dbReference>
<keyword evidence="4" id="KW-0560">Oxidoreductase</keyword>
<evidence type="ECO:0000313" key="5">
    <source>
        <dbReference type="Proteomes" id="UP001321492"/>
    </source>
</evidence>
<dbReference type="PANTHER" id="PTHR11748">
    <property type="entry name" value="D-LACTATE DEHYDROGENASE"/>
    <property type="match status" value="1"/>
</dbReference>
<dbReference type="Gene3D" id="3.30.465.10">
    <property type="match status" value="1"/>
</dbReference>
<dbReference type="NCBIfam" id="NF008439">
    <property type="entry name" value="PRK11282.1"/>
    <property type="match status" value="1"/>
</dbReference>
<dbReference type="RefSeq" id="WP_283739906.1">
    <property type="nucleotide sequence ID" value="NZ_JASJEV010000003.1"/>
</dbReference>
<sequence>MIVHTPTSEEEACTAIAEAIVRRTPLAIVGGSTKDGIGRPVQHAATLTSAAMTGITLYEPAELVVSARAGTSLHELQRTLAAEGQMLAFEPMEHAALLGSDGEATVGGIVAANISGPRRIAAGACRDSLIGLRFVNGRSEVVKSGGRVMKNVTGLDLVKLLAGSWGTLGFVTEATFKVQPCPQRMATIILEGLDDERAITALSAALGSPYEVTGAAHLPANLDDSPARTVLRLEGFSFSVDHRLAALRSLLRPHGEAALMEGEAAETLWRDVRDVRFLAEPRTRAVWRISTAPSRGPALVAAIARVLDARWFFDWGGGLVWLATDAAGDAGAAAIRAAVATAGGHATLVRAPVEVRAAVDVFEPQSAAVQRLTLGIKHAFDPERILEPGRMYAGV</sequence>
<dbReference type="InterPro" id="IPR006094">
    <property type="entry name" value="Oxid_FAD_bind_N"/>
</dbReference>
<dbReference type="EC" id="1.1.99.14" evidence="4"/>
<feature type="domain" description="FAD-binding PCMH-type" evidence="3">
    <location>
        <begin position="1"/>
        <end position="181"/>
    </location>
</feature>
<dbReference type="EMBL" id="JASJEV010000003">
    <property type="protein sequence ID" value="MDJ1157915.1"/>
    <property type="molecule type" value="Genomic_DNA"/>
</dbReference>
<accession>A0ABT7AFP0</accession>
<keyword evidence="1" id="KW-0285">Flavoprotein</keyword>
<evidence type="ECO:0000256" key="2">
    <source>
        <dbReference type="ARBA" id="ARBA00022827"/>
    </source>
</evidence>
<evidence type="ECO:0000256" key="1">
    <source>
        <dbReference type="ARBA" id="ARBA00022630"/>
    </source>
</evidence>
<gene>
    <name evidence="4" type="primary">glcE</name>
    <name evidence="4" type="ORF">QNA08_06670</name>
</gene>
<organism evidence="4 5">
    <name type="scientific">Chelatococcus albus</name>
    <dbReference type="NCBI Taxonomy" id="3047466"/>
    <lineage>
        <taxon>Bacteria</taxon>
        <taxon>Pseudomonadati</taxon>
        <taxon>Pseudomonadota</taxon>
        <taxon>Alphaproteobacteria</taxon>
        <taxon>Hyphomicrobiales</taxon>
        <taxon>Chelatococcaceae</taxon>
        <taxon>Chelatococcus</taxon>
    </lineage>
</organism>
<keyword evidence="2" id="KW-0274">FAD</keyword>
<dbReference type="PROSITE" id="PS51387">
    <property type="entry name" value="FAD_PCMH"/>
    <property type="match status" value="1"/>
</dbReference>
<comment type="caution">
    <text evidence="4">The sequence shown here is derived from an EMBL/GenBank/DDBJ whole genome shotgun (WGS) entry which is preliminary data.</text>
</comment>
<dbReference type="Pfam" id="PF01565">
    <property type="entry name" value="FAD_binding_4"/>
    <property type="match status" value="1"/>
</dbReference>
<proteinExistence type="predicted"/>
<dbReference type="InterPro" id="IPR036318">
    <property type="entry name" value="FAD-bd_PCMH-like_sf"/>
</dbReference>
<dbReference type="InterPro" id="IPR016164">
    <property type="entry name" value="FAD-linked_Oxase-like_C"/>
</dbReference>
<dbReference type="InterPro" id="IPR016166">
    <property type="entry name" value="FAD-bd_PCMH"/>
</dbReference>
<dbReference type="PANTHER" id="PTHR11748:SF103">
    <property type="entry name" value="GLYCOLATE OXIDASE SUBUNIT GLCE"/>
    <property type="match status" value="1"/>
</dbReference>
<dbReference type="Proteomes" id="UP001321492">
    <property type="component" value="Unassembled WGS sequence"/>
</dbReference>
<keyword evidence="5" id="KW-1185">Reference proteome</keyword>
<evidence type="ECO:0000313" key="4">
    <source>
        <dbReference type="EMBL" id="MDJ1157915.1"/>
    </source>
</evidence>
<dbReference type="InterPro" id="IPR016169">
    <property type="entry name" value="FAD-bd_PCMH_sub2"/>
</dbReference>
<name>A0ABT7AFP0_9HYPH</name>
<evidence type="ECO:0000259" key="3">
    <source>
        <dbReference type="PROSITE" id="PS51387"/>
    </source>
</evidence>
<protein>
    <submittedName>
        <fullName evidence="4">Glycolate oxidase subunit GlcE</fullName>
        <ecNumber evidence="4">1.1.99.14</ecNumber>
    </submittedName>
</protein>
<dbReference type="GO" id="GO:0019154">
    <property type="term" value="F:glycolate dehydrogenase activity"/>
    <property type="evidence" value="ECO:0007669"/>
    <property type="project" value="UniProtKB-EC"/>
</dbReference>
<dbReference type="SUPFAM" id="SSF55103">
    <property type="entry name" value="FAD-linked oxidases, C-terminal domain"/>
    <property type="match status" value="1"/>
</dbReference>